<dbReference type="Gene3D" id="3.30.450.20">
    <property type="entry name" value="PAS domain"/>
    <property type="match status" value="1"/>
</dbReference>
<dbReference type="AlphaFoldDB" id="A0A2X4UBF8"/>
<dbReference type="EMBL" id="LS483468">
    <property type="protein sequence ID" value="SQI37157.1"/>
    <property type="molecule type" value="Genomic_DNA"/>
</dbReference>
<dbReference type="KEGG" id="rcr:NCTC10994_03503"/>
<feature type="region of interest" description="Disordered" evidence="1">
    <location>
        <begin position="13"/>
        <end position="33"/>
    </location>
</feature>
<proteinExistence type="predicted"/>
<dbReference type="Pfam" id="PF03861">
    <property type="entry name" value="ANTAR"/>
    <property type="match status" value="1"/>
</dbReference>
<keyword evidence="4" id="KW-1185">Reference proteome</keyword>
<dbReference type="GO" id="GO:0003723">
    <property type="term" value="F:RNA binding"/>
    <property type="evidence" value="ECO:0007669"/>
    <property type="project" value="InterPro"/>
</dbReference>
<dbReference type="Proteomes" id="UP000249091">
    <property type="component" value="Chromosome 1"/>
</dbReference>
<gene>
    <name evidence="3" type="ORF">NCTC10994_03503</name>
</gene>
<dbReference type="InterPro" id="IPR035965">
    <property type="entry name" value="PAS-like_dom_sf"/>
</dbReference>
<reference evidence="3 4" key="1">
    <citation type="submission" date="2018-06" db="EMBL/GenBank/DDBJ databases">
        <authorList>
            <consortium name="Pathogen Informatics"/>
            <person name="Doyle S."/>
        </authorList>
    </citation>
    <scope>NUCLEOTIDE SEQUENCE [LARGE SCALE GENOMIC DNA]</scope>
    <source>
        <strain evidence="3 4">NCTC10994</strain>
    </source>
</reference>
<evidence type="ECO:0000259" key="2">
    <source>
        <dbReference type="PROSITE" id="PS50921"/>
    </source>
</evidence>
<feature type="domain" description="ANTAR" evidence="2">
    <location>
        <begin position="146"/>
        <end position="207"/>
    </location>
</feature>
<sequence>MASDHGVYRIIEPMADRSSTNDPSPADGTIGDGATQHVGSFRYLLADDTWEWSDAVARMHGYEPGTVSPTTELLLQHKHPDDKEHIAVVLEAVRSVGKPFSSRHRIIDTAGQVKHVAVIGDRLLDEDGTLLGTSGFYLDLSDAFEEEVREGVDLAVNALAESRAVIEQAKGALMLVYCISAQHAFEVLAWRSQETNVKLRTLAEQLVADITSGPGTEAMSRAAFDHLLMTLHERVVGD</sequence>
<dbReference type="Pfam" id="PF08447">
    <property type="entry name" value="PAS_3"/>
    <property type="match status" value="1"/>
</dbReference>
<evidence type="ECO:0000256" key="1">
    <source>
        <dbReference type="SAM" id="MobiDB-lite"/>
    </source>
</evidence>
<dbReference type="PROSITE" id="PS50921">
    <property type="entry name" value="ANTAR"/>
    <property type="match status" value="1"/>
</dbReference>
<dbReference type="InterPro" id="IPR013655">
    <property type="entry name" value="PAS_fold_3"/>
</dbReference>
<dbReference type="Gene3D" id="1.10.10.10">
    <property type="entry name" value="Winged helix-like DNA-binding domain superfamily/Winged helix DNA-binding domain"/>
    <property type="match status" value="1"/>
</dbReference>
<dbReference type="InterPro" id="IPR036388">
    <property type="entry name" value="WH-like_DNA-bd_sf"/>
</dbReference>
<dbReference type="SUPFAM" id="SSF55785">
    <property type="entry name" value="PYP-like sensor domain (PAS domain)"/>
    <property type="match status" value="1"/>
</dbReference>
<accession>A0A2X4UBF8</accession>
<dbReference type="STRING" id="1219011.GCA_001895045_03805"/>
<evidence type="ECO:0000313" key="4">
    <source>
        <dbReference type="Proteomes" id="UP000249091"/>
    </source>
</evidence>
<name>A0A2X4UBF8_9NOCA</name>
<protein>
    <submittedName>
        <fullName evidence="3">Transcription antitermination regulator</fullName>
    </submittedName>
</protein>
<evidence type="ECO:0000313" key="3">
    <source>
        <dbReference type="EMBL" id="SQI37157.1"/>
    </source>
</evidence>
<dbReference type="InterPro" id="IPR005561">
    <property type="entry name" value="ANTAR"/>
</dbReference>
<dbReference type="SMART" id="SM01012">
    <property type="entry name" value="ANTAR"/>
    <property type="match status" value="1"/>
</dbReference>
<organism evidence="3 4">
    <name type="scientific">Rhodococcus coprophilus</name>
    <dbReference type="NCBI Taxonomy" id="38310"/>
    <lineage>
        <taxon>Bacteria</taxon>
        <taxon>Bacillati</taxon>
        <taxon>Actinomycetota</taxon>
        <taxon>Actinomycetes</taxon>
        <taxon>Mycobacteriales</taxon>
        <taxon>Nocardiaceae</taxon>
        <taxon>Rhodococcus</taxon>
    </lineage>
</organism>